<protein>
    <recommendedName>
        <fullName evidence="2">ATP-grasp domain-containing protein</fullName>
    </recommendedName>
</protein>
<dbReference type="PROSITE" id="PS50975">
    <property type="entry name" value="ATP_GRASP"/>
    <property type="match status" value="1"/>
</dbReference>
<dbReference type="InterPro" id="IPR011761">
    <property type="entry name" value="ATP-grasp"/>
</dbReference>
<evidence type="ECO:0000313" key="4">
    <source>
        <dbReference type="Proteomes" id="UP000245125"/>
    </source>
</evidence>
<dbReference type="EMBL" id="OUUY01000001">
    <property type="protein sequence ID" value="SPP99507.1"/>
    <property type="molecule type" value="Genomic_DNA"/>
</dbReference>
<dbReference type="Gene3D" id="3.30.470.20">
    <property type="entry name" value="ATP-grasp fold, B domain"/>
    <property type="match status" value="1"/>
</dbReference>
<dbReference type="SUPFAM" id="SSF56059">
    <property type="entry name" value="Glutathione synthetase ATP-binding domain-like"/>
    <property type="match status" value="1"/>
</dbReference>
<accession>A0A2U3QDL8</accession>
<name>A0A2U3QDL8_9BACT</name>
<dbReference type="Proteomes" id="UP000245125">
    <property type="component" value="Unassembled WGS sequence"/>
</dbReference>
<evidence type="ECO:0000256" key="1">
    <source>
        <dbReference type="PROSITE-ProRule" id="PRU00409"/>
    </source>
</evidence>
<dbReference type="InterPro" id="IPR013815">
    <property type="entry name" value="ATP_grasp_subdomain_1"/>
</dbReference>
<keyword evidence="4" id="KW-1185">Reference proteome</keyword>
<evidence type="ECO:0000313" key="3">
    <source>
        <dbReference type="EMBL" id="SPP99507.1"/>
    </source>
</evidence>
<keyword evidence="1" id="KW-0067">ATP-binding</keyword>
<dbReference type="GO" id="GO:0046872">
    <property type="term" value="F:metal ion binding"/>
    <property type="evidence" value="ECO:0007669"/>
    <property type="project" value="InterPro"/>
</dbReference>
<keyword evidence="1" id="KW-0547">Nucleotide-binding</keyword>
<dbReference type="Gene3D" id="3.30.1490.20">
    <property type="entry name" value="ATP-grasp fold, A domain"/>
    <property type="match status" value="1"/>
</dbReference>
<dbReference type="OrthoDB" id="5420347at2"/>
<reference evidence="4" key="1">
    <citation type="submission" date="2018-03" db="EMBL/GenBank/DDBJ databases">
        <authorList>
            <person name="Zecchin S."/>
        </authorList>
    </citation>
    <scope>NUCLEOTIDE SEQUENCE [LARGE SCALE GENOMIC DNA]</scope>
</reference>
<sequence length="413" mass="45773">MPSLKQTGNQNLPPAIVIGVDVSALNVVRSLGRRGIDVFTVGADQHDYGAVSRYATFVSCQDLNDGQTLVSTLLALSRKVGRRMVLICTSDLHVLHVSRNREALKESFAFVLPEHEVIETLMDKRRFSVLARSSGFPVPVTLFSGSAEELEKIAAQAPYPCAVKPLYRTAFWSQLVPPEKKVMRATSPRDLIEKIRTLRAMDQHLIIQEWIPGGDEEVYFCLAYLDRESKALALLTGRKLRQYPPLTGVTSLAETIRNDDLADLTKDVLSSAGCTGLCSLECKYDAAEGIFKITEPTVGRVDLQEGISAPAGVDIPFIAYQDAAGMSPSVQNNFREGLKWINEPFELNSFLSRSRNGRKGLPFLHYYKGPRSYAVTAADDPGPFMRFMAVAGRRGLRYLTKSLRHRSGERSLC</sequence>
<feature type="domain" description="ATP-grasp" evidence="2">
    <location>
        <begin position="128"/>
        <end position="324"/>
    </location>
</feature>
<dbReference type="AlphaFoldDB" id="A0A2U3QDL8"/>
<organism evidence="3 4">
    <name type="scientific">Candidatus Sulfobium mesophilum</name>
    <dbReference type="NCBI Taxonomy" id="2016548"/>
    <lineage>
        <taxon>Bacteria</taxon>
        <taxon>Pseudomonadati</taxon>
        <taxon>Nitrospirota</taxon>
        <taxon>Nitrospiria</taxon>
        <taxon>Nitrospirales</taxon>
        <taxon>Nitrospiraceae</taxon>
        <taxon>Candidatus Sulfobium</taxon>
    </lineage>
</organism>
<evidence type="ECO:0000259" key="2">
    <source>
        <dbReference type="PROSITE" id="PS50975"/>
    </source>
</evidence>
<gene>
    <name evidence="3" type="ORF">NBG4_10041</name>
</gene>
<dbReference type="GO" id="GO:0005524">
    <property type="term" value="F:ATP binding"/>
    <property type="evidence" value="ECO:0007669"/>
    <property type="project" value="UniProtKB-UniRule"/>
</dbReference>
<proteinExistence type="predicted"/>